<organism evidence="1 2">
    <name type="scientific">Puccinia striiformis f. sp. tritici</name>
    <dbReference type="NCBI Taxonomy" id="168172"/>
    <lineage>
        <taxon>Eukaryota</taxon>
        <taxon>Fungi</taxon>
        <taxon>Dikarya</taxon>
        <taxon>Basidiomycota</taxon>
        <taxon>Pucciniomycotina</taxon>
        <taxon>Pucciniomycetes</taxon>
        <taxon>Pucciniales</taxon>
        <taxon>Pucciniaceae</taxon>
        <taxon>Puccinia</taxon>
    </lineage>
</organism>
<reference evidence="2" key="2">
    <citation type="journal article" date="2018" name="Mol. Plant Microbe Interact.">
        <title>Genome sequence resources for the wheat stripe rust pathogen (Puccinia striiformis f. sp. tritici) and the barley stripe rust pathogen (Puccinia striiformis f. sp. hordei).</title>
        <authorList>
            <person name="Xia C."/>
            <person name="Wang M."/>
            <person name="Yin C."/>
            <person name="Cornejo O.E."/>
            <person name="Hulbert S.H."/>
            <person name="Chen X."/>
        </authorList>
    </citation>
    <scope>NUCLEOTIDE SEQUENCE [LARGE SCALE GENOMIC DNA]</scope>
    <source>
        <strain evidence="2">93-210</strain>
    </source>
</reference>
<dbReference type="Proteomes" id="UP001060170">
    <property type="component" value="Chromosome 4"/>
</dbReference>
<sequence>MAKESSNGISMDEYASPIQHSIHDPLLHDNSPGAVIFDPERHSKQFTRPAAEPFGRFHTLDGPTTSKQKLSRCRWLVLVLILVIISVICGILVAILKSYQSQRNVKSIVELSLLNEDRVQKAGQFPERLRTSKTICFYCDCKTNKTSPPLLNDPSYTVPTGTRESMLVYVWTSIRDIYCQHAWIGEGPALDLLLQTELGSDIPLLIQWSLELMEPGIPTAYIFTKTSWAGKTKHLRYAYFKRHIQTIKTHIELMKHRPWPKGEGHQRWGQKRQLIWIVIEDGEKLSNDVAQELSASGIPYIYFTYGPTHHFGNAQQNAAYALIHRLSDPGLGGIFGHGPILSIDDDSNFLPELLVIIWDVHRIGVWPMGNLGPHGWEGPVYDPSNHTLLRWEAGAIQDRKFPIDNGAFAFASELLGSTIKGPRYWPTDISGGENEFISLIVSKKEDIEPLCYNCHLAWHNEPLPPTCTDLQICP</sequence>
<protein>
    <submittedName>
        <fullName evidence="1">Uncharacterized protein</fullName>
    </submittedName>
</protein>
<reference evidence="1 2" key="3">
    <citation type="journal article" date="2022" name="Microbiol. Spectr.">
        <title>Folding features and dynamics of 3D genome architecture in plant fungal pathogens.</title>
        <authorList>
            <person name="Xia C."/>
        </authorList>
    </citation>
    <scope>NUCLEOTIDE SEQUENCE [LARGE SCALE GENOMIC DNA]</scope>
    <source>
        <strain evidence="1 2">93-210</strain>
    </source>
</reference>
<gene>
    <name evidence="1" type="ORF">MJO28_003809</name>
</gene>
<accession>A0ACC0EPI2</accession>
<name>A0ACC0EPI2_9BASI</name>
<evidence type="ECO:0000313" key="2">
    <source>
        <dbReference type="Proteomes" id="UP001060170"/>
    </source>
</evidence>
<evidence type="ECO:0000313" key="1">
    <source>
        <dbReference type="EMBL" id="KAI7956714.1"/>
    </source>
</evidence>
<dbReference type="EMBL" id="CM045868">
    <property type="protein sequence ID" value="KAI7956714.1"/>
    <property type="molecule type" value="Genomic_DNA"/>
</dbReference>
<proteinExistence type="predicted"/>
<comment type="caution">
    <text evidence="1">The sequence shown here is derived from an EMBL/GenBank/DDBJ whole genome shotgun (WGS) entry which is preliminary data.</text>
</comment>
<reference evidence="2" key="1">
    <citation type="journal article" date="2018" name="BMC Genomics">
        <title>Genomic insights into host adaptation between the wheat stripe rust pathogen (Puccinia striiformis f. sp. tritici) and the barley stripe rust pathogen (Puccinia striiformis f. sp. hordei).</title>
        <authorList>
            <person name="Xia C."/>
            <person name="Wang M."/>
            <person name="Yin C."/>
            <person name="Cornejo O.E."/>
            <person name="Hulbert S.H."/>
            <person name="Chen X."/>
        </authorList>
    </citation>
    <scope>NUCLEOTIDE SEQUENCE [LARGE SCALE GENOMIC DNA]</scope>
    <source>
        <strain evidence="2">93-210</strain>
    </source>
</reference>
<keyword evidence="2" id="KW-1185">Reference proteome</keyword>